<evidence type="ECO:0000313" key="5">
    <source>
        <dbReference type="Proteomes" id="UP000759537"/>
    </source>
</evidence>
<comment type="caution">
    <text evidence="4">The sequence shown here is derived from an EMBL/GenBank/DDBJ whole genome shotgun (WGS) entry which is preliminary data.</text>
</comment>
<dbReference type="PROSITE" id="PS50157">
    <property type="entry name" value="ZINC_FINGER_C2H2_2"/>
    <property type="match status" value="1"/>
</dbReference>
<sequence length="367" mass="40455">MNAYTSLSHTVSDKAEAHGSPSVSSPPFHTGEQVSSVEEYSTQVDNLLQGVTQTPSQDRAAQPNAPTSQPSDLTDYQQVFLVEEYSRRVHKLVQGATQTPSQDQVTSPNALTYPQPSDYQQDFSVQRDTGMAHEYDSPTAHYQHAQLTHNAPTYSQPSGYQQDSSVQGYSGYSSLAHDLSQSVTPAHSVDQVAESNASAYPLPPPHVRQDTSPVRDASPDPIAPQLVSRVLSQNPVQNPVAQTEALNACPNCNRNFDRRQELKRHLRSNLPHWIHCPIPQCGWMGNRLYSLTNHMTAHPQGGGLAPEEYQIYNPEELVGSMARGTLTVVSAADIALSMVEERFAQPDKVGVAANVWNRRRKFCKELT</sequence>
<dbReference type="Proteomes" id="UP000759537">
    <property type="component" value="Unassembled WGS sequence"/>
</dbReference>
<evidence type="ECO:0000256" key="1">
    <source>
        <dbReference type="PROSITE-ProRule" id="PRU00042"/>
    </source>
</evidence>
<reference evidence="4" key="2">
    <citation type="journal article" date="2020" name="Nat. Commun.">
        <title>Large-scale genome sequencing of mycorrhizal fungi provides insights into the early evolution of symbiotic traits.</title>
        <authorList>
            <person name="Miyauchi S."/>
            <person name="Kiss E."/>
            <person name="Kuo A."/>
            <person name="Drula E."/>
            <person name="Kohler A."/>
            <person name="Sanchez-Garcia M."/>
            <person name="Morin E."/>
            <person name="Andreopoulos B."/>
            <person name="Barry K.W."/>
            <person name="Bonito G."/>
            <person name="Buee M."/>
            <person name="Carver A."/>
            <person name="Chen C."/>
            <person name="Cichocki N."/>
            <person name="Clum A."/>
            <person name="Culley D."/>
            <person name="Crous P.W."/>
            <person name="Fauchery L."/>
            <person name="Girlanda M."/>
            <person name="Hayes R.D."/>
            <person name="Keri Z."/>
            <person name="LaButti K."/>
            <person name="Lipzen A."/>
            <person name="Lombard V."/>
            <person name="Magnuson J."/>
            <person name="Maillard F."/>
            <person name="Murat C."/>
            <person name="Nolan M."/>
            <person name="Ohm R.A."/>
            <person name="Pangilinan J."/>
            <person name="Pereira M.F."/>
            <person name="Perotto S."/>
            <person name="Peter M."/>
            <person name="Pfister S."/>
            <person name="Riley R."/>
            <person name="Sitrit Y."/>
            <person name="Stielow J.B."/>
            <person name="Szollosi G."/>
            <person name="Zifcakova L."/>
            <person name="Stursova M."/>
            <person name="Spatafora J.W."/>
            <person name="Tedersoo L."/>
            <person name="Vaario L.M."/>
            <person name="Yamada A."/>
            <person name="Yan M."/>
            <person name="Wang P."/>
            <person name="Xu J."/>
            <person name="Bruns T."/>
            <person name="Baldrian P."/>
            <person name="Vilgalys R."/>
            <person name="Dunand C."/>
            <person name="Henrissat B."/>
            <person name="Grigoriev I.V."/>
            <person name="Hibbett D."/>
            <person name="Nagy L.G."/>
            <person name="Martin F.M."/>
        </authorList>
    </citation>
    <scope>NUCLEOTIDE SEQUENCE</scope>
    <source>
        <strain evidence="4">Prilba</strain>
    </source>
</reference>
<keyword evidence="1" id="KW-0863">Zinc-finger</keyword>
<feature type="compositionally biased region" description="Polar residues" evidence="2">
    <location>
        <begin position="1"/>
        <end position="10"/>
    </location>
</feature>
<accession>A0A9P5MR14</accession>
<organism evidence="4 5">
    <name type="scientific">Russula ochroleuca</name>
    <dbReference type="NCBI Taxonomy" id="152965"/>
    <lineage>
        <taxon>Eukaryota</taxon>
        <taxon>Fungi</taxon>
        <taxon>Dikarya</taxon>
        <taxon>Basidiomycota</taxon>
        <taxon>Agaricomycotina</taxon>
        <taxon>Agaricomycetes</taxon>
        <taxon>Russulales</taxon>
        <taxon>Russulaceae</taxon>
        <taxon>Russula</taxon>
    </lineage>
</organism>
<dbReference type="InterPro" id="IPR013087">
    <property type="entry name" value="Znf_C2H2_type"/>
</dbReference>
<feature type="compositionally biased region" description="Polar residues" evidence="2">
    <location>
        <begin position="150"/>
        <end position="185"/>
    </location>
</feature>
<dbReference type="OrthoDB" id="3143799at2759"/>
<protein>
    <recommendedName>
        <fullName evidence="3">C2H2-type domain-containing protein</fullName>
    </recommendedName>
</protein>
<dbReference type="AlphaFoldDB" id="A0A9P5MR14"/>
<reference evidence="4" key="1">
    <citation type="submission" date="2019-10" db="EMBL/GenBank/DDBJ databases">
        <authorList>
            <consortium name="DOE Joint Genome Institute"/>
            <person name="Kuo A."/>
            <person name="Miyauchi S."/>
            <person name="Kiss E."/>
            <person name="Drula E."/>
            <person name="Kohler A."/>
            <person name="Sanchez-Garcia M."/>
            <person name="Andreopoulos B."/>
            <person name="Barry K.W."/>
            <person name="Bonito G."/>
            <person name="Buee M."/>
            <person name="Carver A."/>
            <person name="Chen C."/>
            <person name="Cichocki N."/>
            <person name="Clum A."/>
            <person name="Culley D."/>
            <person name="Crous P.W."/>
            <person name="Fauchery L."/>
            <person name="Girlanda M."/>
            <person name="Hayes R."/>
            <person name="Keri Z."/>
            <person name="LaButti K."/>
            <person name="Lipzen A."/>
            <person name="Lombard V."/>
            <person name="Magnuson J."/>
            <person name="Maillard F."/>
            <person name="Morin E."/>
            <person name="Murat C."/>
            <person name="Nolan M."/>
            <person name="Ohm R."/>
            <person name="Pangilinan J."/>
            <person name="Pereira M."/>
            <person name="Perotto S."/>
            <person name="Peter M."/>
            <person name="Riley R."/>
            <person name="Sitrit Y."/>
            <person name="Stielow B."/>
            <person name="Szollosi G."/>
            <person name="Zifcakova L."/>
            <person name="Stursova M."/>
            <person name="Spatafora J.W."/>
            <person name="Tedersoo L."/>
            <person name="Vaario L.-M."/>
            <person name="Yamada A."/>
            <person name="Yan M."/>
            <person name="Wang P."/>
            <person name="Xu J."/>
            <person name="Bruns T."/>
            <person name="Baldrian P."/>
            <person name="Vilgalys R."/>
            <person name="Henrissat B."/>
            <person name="Grigoriev I.V."/>
            <person name="Hibbett D."/>
            <person name="Nagy L.G."/>
            <person name="Martin F.M."/>
        </authorList>
    </citation>
    <scope>NUCLEOTIDE SEQUENCE</scope>
    <source>
        <strain evidence="4">Prilba</strain>
    </source>
</reference>
<feature type="region of interest" description="Disordered" evidence="2">
    <location>
        <begin position="94"/>
        <end position="121"/>
    </location>
</feature>
<keyword evidence="1" id="KW-0479">Metal-binding</keyword>
<dbReference type="Gene3D" id="3.30.160.60">
    <property type="entry name" value="Classic Zinc Finger"/>
    <property type="match status" value="1"/>
</dbReference>
<keyword evidence="5" id="KW-1185">Reference proteome</keyword>
<dbReference type="Pfam" id="PF00096">
    <property type="entry name" value="zf-C2H2"/>
    <property type="match status" value="1"/>
</dbReference>
<name>A0A9P5MR14_9AGAM</name>
<feature type="region of interest" description="Disordered" evidence="2">
    <location>
        <begin position="1"/>
        <end position="74"/>
    </location>
</feature>
<proteinExistence type="predicted"/>
<keyword evidence="1" id="KW-0862">Zinc</keyword>
<dbReference type="GO" id="GO:0008270">
    <property type="term" value="F:zinc ion binding"/>
    <property type="evidence" value="ECO:0007669"/>
    <property type="project" value="UniProtKB-KW"/>
</dbReference>
<feature type="compositionally biased region" description="Polar residues" evidence="2">
    <location>
        <begin position="21"/>
        <end position="74"/>
    </location>
</feature>
<feature type="region of interest" description="Disordered" evidence="2">
    <location>
        <begin position="150"/>
        <end position="218"/>
    </location>
</feature>
<feature type="domain" description="C2H2-type" evidence="3">
    <location>
        <begin position="247"/>
        <end position="277"/>
    </location>
</feature>
<evidence type="ECO:0000256" key="2">
    <source>
        <dbReference type="SAM" id="MobiDB-lite"/>
    </source>
</evidence>
<feature type="compositionally biased region" description="Polar residues" evidence="2">
    <location>
        <begin position="95"/>
        <end position="121"/>
    </location>
</feature>
<dbReference type="EMBL" id="WHVB01000019">
    <property type="protein sequence ID" value="KAF8472949.1"/>
    <property type="molecule type" value="Genomic_DNA"/>
</dbReference>
<evidence type="ECO:0000313" key="4">
    <source>
        <dbReference type="EMBL" id="KAF8472949.1"/>
    </source>
</evidence>
<evidence type="ECO:0000259" key="3">
    <source>
        <dbReference type="PROSITE" id="PS50157"/>
    </source>
</evidence>
<gene>
    <name evidence="4" type="ORF">DFH94DRAFT_695870</name>
</gene>
<dbReference type="SMART" id="SM00355">
    <property type="entry name" value="ZnF_C2H2"/>
    <property type="match status" value="2"/>
</dbReference>